<keyword evidence="3" id="KW-1185">Reference proteome</keyword>
<feature type="region of interest" description="Disordered" evidence="1">
    <location>
        <begin position="201"/>
        <end position="268"/>
    </location>
</feature>
<evidence type="ECO:0000256" key="1">
    <source>
        <dbReference type="SAM" id="MobiDB-lite"/>
    </source>
</evidence>
<name>A0A3D8QQZ0_9HELO</name>
<evidence type="ECO:0000313" key="3">
    <source>
        <dbReference type="Proteomes" id="UP000256328"/>
    </source>
</evidence>
<feature type="compositionally biased region" description="Polar residues" evidence="1">
    <location>
        <begin position="99"/>
        <end position="112"/>
    </location>
</feature>
<dbReference type="EMBL" id="PDLN01000016">
    <property type="protein sequence ID" value="RDW64088.1"/>
    <property type="molecule type" value="Genomic_DNA"/>
</dbReference>
<feature type="region of interest" description="Disordered" evidence="1">
    <location>
        <begin position="1"/>
        <end position="182"/>
    </location>
</feature>
<protein>
    <submittedName>
        <fullName evidence="2">Uncharacterized protein</fullName>
    </submittedName>
</protein>
<dbReference type="Proteomes" id="UP000256328">
    <property type="component" value="Unassembled WGS sequence"/>
</dbReference>
<proteinExistence type="predicted"/>
<feature type="region of interest" description="Disordered" evidence="1">
    <location>
        <begin position="551"/>
        <end position="611"/>
    </location>
</feature>
<reference evidence="2 3" key="1">
    <citation type="journal article" date="2018" name="IMA Fungus">
        <title>IMA Genome-F 9: Draft genome sequence of Annulohypoxylon stygium, Aspergillus mulundensis, Berkeleyomyces basicola (syn. Thielaviopsis basicola), Ceratocystis smalleyi, two Cercospora beticola strains, Coleophoma cylindrospora, Fusarium fracticaudum, Phialophora cf. hyalina, and Morchella septimelata.</title>
        <authorList>
            <person name="Wingfield B.D."/>
            <person name="Bills G.F."/>
            <person name="Dong Y."/>
            <person name="Huang W."/>
            <person name="Nel W.J."/>
            <person name="Swalarsk-Parry B.S."/>
            <person name="Vaghefi N."/>
            <person name="Wilken P.M."/>
            <person name="An Z."/>
            <person name="de Beer Z.W."/>
            <person name="De Vos L."/>
            <person name="Chen L."/>
            <person name="Duong T.A."/>
            <person name="Gao Y."/>
            <person name="Hammerbacher A."/>
            <person name="Kikkert J.R."/>
            <person name="Li Y."/>
            <person name="Li H."/>
            <person name="Li K."/>
            <person name="Li Q."/>
            <person name="Liu X."/>
            <person name="Ma X."/>
            <person name="Naidoo K."/>
            <person name="Pethybridge S.J."/>
            <person name="Sun J."/>
            <person name="Steenkamp E.T."/>
            <person name="van der Nest M.A."/>
            <person name="van Wyk S."/>
            <person name="Wingfield M.J."/>
            <person name="Xiong C."/>
            <person name="Yue Q."/>
            <person name="Zhang X."/>
        </authorList>
    </citation>
    <scope>NUCLEOTIDE SEQUENCE [LARGE SCALE GENOMIC DNA]</scope>
    <source>
        <strain evidence="2 3">BP5796</strain>
    </source>
</reference>
<dbReference type="AlphaFoldDB" id="A0A3D8QQZ0"/>
<feature type="region of interest" description="Disordered" evidence="1">
    <location>
        <begin position="393"/>
        <end position="514"/>
    </location>
</feature>
<sequence>MAKWKGEGPARSDTGTTIRGRISAPIPIDDDEFPIRSPGTGIATPLGNDGLDMLAVRGSTTSGRPASALSRDVSSTFPPAGQPYEGVPAPAHRAPQPSGLRNSELNDVNVSNEPILPNQKPPQRKKSTFKSAMSKIFGKKRKSVVPENNANPTRHEQHQSDPSALMNMTRDTKSSSFSQKRSVSLPINEFNRALRSHSVGHNDLLEEAENEAQRNDHSIQAAEQTRPRGATTPSRMFTSSRGPDFSDFTGLSPRPVSSHARGSQVPEEAVENIGYAVTKGSHPNRRSRSLGQLREAAAANNVSRRRSDEIRYWRASYDQGALSPMSSNKADADEPLILDHPELPAQPQEPPQPFNFGPMGEMAGMKITQAASLDTRVSRLEERMIHMEKVISQFHHRTQMGHLQLQDPPKRTSRHEQPARYSRELSLPNSKDQTSQNPATYNNQAGTSFGSSRPSTTSTSNSYQPTFDGRSSPPSFLSSAPPTSAQDASRPLSTSTTIRGYPPSSPIPSKSQPTTMDQIKTLTNMILAEQVARRNLEAQIHVLQQQLAATKPNRKIPSYPTPGSEQIRNPLDRQHIENFSRFDPDDSSDDEDRYGAENFLTPKEEQDNFSPDEEHFVENDVRMPPRTMSLSQMTMKQVNGGVHPSINF</sequence>
<organism evidence="2 3">
    <name type="scientific">Coleophoma crateriformis</name>
    <dbReference type="NCBI Taxonomy" id="565419"/>
    <lineage>
        <taxon>Eukaryota</taxon>
        <taxon>Fungi</taxon>
        <taxon>Dikarya</taxon>
        <taxon>Ascomycota</taxon>
        <taxon>Pezizomycotina</taxon>
        <taxon>Leotiomycetes</taxon>
        <taxon>Helotiales</taxon>
        <taxon>Dermateaceae</taxon>
        <taxon>Coleophoma</taxon>
    </lineage>
</organism>
<feature type="compositionally biased region" description="Polar residues" evidence="1">
    <location>
        <begin position="427"/>
        <end position="446"/>
    </location>
</feature>
<evidence type="ECO:0000313" key="2">
    <source>
        <dbReference type="EMBL" id="RDW64088.1"/>
    </source>
</evidence>
<feature type="compositionally biased region" description="Basic and acidic residues" evidence="1">
    <location>
        <begin position="602"/>
        <end position="611"/>
    </location>
</feature>
<feature type="compositionally biased region" description="Basic and acidic residues" evidence="1">
    <location>
        <begin position="570"/>
        <end position="584"/>
    </location>
</feature>
<feature type="compositionally biased region" description="Basic and acidic residues" evidence="1">
    <location>
        <begin position="408"/>
        <end position="423"/>
    </location>
</feature>
<feature type="compositionally biased region" description="Low complexity" evidence="1">
    <location>
        <begin position="471"/>
        <end position="484"/>
    </location>
</feature>
<dbReference type="OrthoDB" id="5428925at2759"/>
<feature type="compositionally biased region" description="Polar residues" evidence="1">
    <location>
        <begin position="485"/>
        <end position="498"/>
    </location>
</feature>
<feature type="compositionally biased region" description="Polar residues" evidence="1">
    <location>
        <begin position="231"/>
        <end position="241"/>
    </location>
</feature>
<feature type="compositionally biased region" description="Basic and acidic residues" evidence="1">
    <location>
        <begin position="1"/>
        <end position="10"/>
    </location>
</feature>
<gene>
    <name evidence="2" type="ORF">BP5796_10590</name>
</gene>
<accession>A0A3D8QQZ0</accession>
<comment type="caution">
    <text evidence="2">The sequence shown here is derived from an EMBL/GenBank/DDBJ whole genome shotgun (WGS) entry which is preliminary data.</text>
</comment>
<feature type="compositionally biased region" description="Low complexity" evidence="1">
    <location>
        <begin position="447"/>
        <end position="462"/>
    </location>
</feature>